<evidence type="ECO:0000313" key="1">
    <source>
        <dbReference type="Proteomes" id="UP000095282"/>
    </source>
</evidence>
<dbReference type="WBParaSite" id="Csp11.Scaffold630.g20257.t1">
    <property type="protein sequence ID" value="Csp11.Scaffold630.g20257.t1"/>
    <property type="gene ID" value="Csp11.Scaffold630.g20257"/>
</dbReference>
<protein>
    <submittedName>
        <fullName evidence="2">Uncharacterized protein</fullName>
    </submittedName>
</protein>
<dbReference type="AlphaFoldDB" id="A0A1I7UX99"/>
<evidence type="ECO:0000313" key="2">
    <source>
        <dbReference type="WBParaSite" id="Csp11.Scaffold630.g20257.t1"/>
    </source>
</evidence>
<sequence length="76" mass="8652">MGRSSIHFESSMEIQFQVVAHEKDSSQDRLSSFEKSIHCQIVGTSRRREIRGLFNGGTIPTEFSRKPTCSGEFIRC</sequence>
<name>A0A1I7UX99_9PELO</name>
<organism evidence="1 2">
    <name type="scientific">Caenorhabditis tropicalis</name>
    <dbReference type="NCBI Taxonomy" id="1561998"/>
    <lineage>
        <taxon>Eukaryota</taxon>
        <taxon>Metazoa</taxon>
        <taxon>Ecdysozoa</taxon>
        <taxon>Nematoda</taxon>
        <taxon>Chromadorea</taxon>
        <taxon>Rhabditida</taxon>
        <taxon>Rhabditina</taxon>
        <taxon>Rhabditomorpha</taxon>
        <taxon>Rhabditoidea</taxon>
        <taxon>Rhabditidae</taxon>
        <taxon>Peloderinae</taxon>
        <taxon>Caenorhabditis</taxon>
    </lineage>
</organism>
<dbReference type="Proteomes" id="UP000095282">
    <property type="component" value="Unplaced"/>
</dbReference>
<reference evidence="2" key="1">
    <citation type="submission" date="2016-11" db="UniProtKB">
        <authorList>
            <consortium name="WormBaseParasite"/>
        </authorList>
    </citation>
    <scope>IDENTIFICATION</scope>
</reference>
<accession>A0A1I7UX99</accession>
<proteinExistence type="predicted"/>
<keyword evidence="1" id="KW-1185">Reference proteome</keyword>